<dbReference type="InterPro" id="IPR005467">
    <property type="entry name" value="His_kinase_dom"/>
</dbReference>
<feature type="domain" description="Histidine kinase" evidence="7">
    <location>
        <begin position="348"/>
        <end position="578"/>
    </location>
</feature>
<dbReference type="CDD" id="cd00082">
    <property type="entry name" value="HisKA"/>
    <property type="match status" value="1"/>
</dbReference>
<keyword evidence="10" id="KW-1185">Reference proteome</keyword>
<sequence>MAFLARASICQKLASRRIMSAAFIDYFIPESSADVTGVDVKHARIGITVVFVIIFWAFLGGLLAIATGLYGSSIAMFLGIVVVGSAPFVLRSTGNLSLTGHLVLGPVFAVLLWTIYEGGGLYSSSTVWLPVLPLLASLFQGNRTARVWLAIVVFSFLGILGATLAGVPFPEISSQREADIQFGLGLVGVGVTSFVLLQLKDNIQSWLAGTLRQKEAETRAVLETAPDGILTVHIGGEILNANPAAGCIFERDPQQIIGRNIAELVTSLDAGALSRIVEGQTFGDTLEHCGQRESTGEFPLEIAFGRHEDRLVLVFRDITERKVVNEQLRSARDAAIEASQAKSEFLARMSHELRTPLNAVIGYSEMIQEDIGLMQEDEVDNVAAVTGFLPDVERIRSAGKHLLALVSDILELSKVEAGQMDVYIEEFDVVELVQDIENTLAPLAIKSGDTFRVQTAEGLGTMRSDATKVRQILYNLLSNAFKFTKDGEVSLRVFAPATTPRAIHFEIKDTGVGMSSEEIGRVFEAFAQADSSTTRQYGGTGLGLTITRHFCALLGGSIDVESTPGNGSLFRIRLAADMRPAPATPAVLPAEV</sequence>
<dbReference type="OrthoDB" id="7318144at2"/>
<dbReference type="EMBL" id="CP030032">
    <property type="protein sequence ID" value="AWV88896.1"/>
    <property type="molecule type" value="Genomic_DNA"/>
</dbReference>
<evidence type="ECO:0000256" key="1">
    <source>
        <dbReference type="ARBA" id="ARBA00000085"/>
    </source>
</evidence>
<feature type="transmembrane region" description="Helical" evidence="6">
    <location>
        <begin position="45"/>
        <end position="66"/>
    </location>
</feature>
<dbReference type="InterPro" id="IPR036890">
    <property type="entry name" value="HATPase_C_sf"/>
</dbReference>
<feature type="transmembrane region" description="Helical" evidence="6">
    <location>
        <begin position="147"/>
        <end position="168"/>
    </location>
</feature>
<name>A0A2Z4FJL2_9DELT</name>
<proteinExistence type="predicted"/>
<organism evidence="9 10">
    <name type="scientific">Bradymonas sediminis</name>
    <dbReference type="NCBI Taxonomy" id="1548548"/>
    <lineage>
        <taxon>Bacteria</taxon>
        <taxon>Deltaproteobacteria</taxon>
        <taxon>Bradymonadales</taxon>
        <taxon>Bradymonadaceae</taxon>
        <taxon>Bradymonas</taxon>
    </lineage>
</organism>
<dbReference type="Pfam" id="PF02518">
    <property type="entry name" value="HATPase_c"/>
    <property type="match status" value="1"/>
</dbReference>
<keyword evidence="6" id="KW-0812">Transmembrane</keyword>
<feature type="transmembrane region" description="Helical" evidence="6">
    <location>
        <begin position="97"/>
        <end position="116"/>
    </location>
</feature>
<dbReference type="GO" id="GO:0009927">
    <property type="term" value="F:histidine phosphotransfer kinase activity"/>
    <property type="evidence" value="ECO:0007669"/>
    <property type="project" value="TreeGrafter"/>
</dbReference>
<dbReference type="PANTHER" id="PTHR43047">
    <property type="entry name" value="TWO-COMPONENT HISTIDINE PROTEIN KINASE"/>
    <property type="match status" value="1"/>
</dbReference>
<keyword evidence="3" id="KW-0597">Phosphoprotein</keyword>
<dbReference type="NCBIfam" id="TIGR00229">
    <property type="entry name" value="sensory_box"/>
    <property type="match status" value="1"/>
</dbReference>
<keyword evidence="6" id="KW-0472">Membrane</keyword>
<evidence type="ECO:0000313" key="10">
    <source>
        <dbReference type="Proteomes" id="UP000249799"/>
    </source>
</evidence>
<dbReference type="SUPFAM" id="SSF55874">
    <property type="entry name" value="ATPase domain of HSP90 chaperone/DNA topoisomerase II/histidine kinase"/>
    <property type="match status" value="1"/>
</dbReference>
<comment type="catalytic activity">
    <reaction evidence="1">
        <text>ATP + protein L-histidine = ADP + protein N-phospho-L-histidine.</text>
        <dbReference type="EC" id="2.7.13.3"/>
    </reaction>
</comment>
<dbReference type="SUPFAM" id="SSF55785">
    <property type="entry name" value="PYP-like sensor domain (PAS domain)"/>
    <property type="match status" value="1"/>
</dbReference>
<keyword evidence="4" id="KW-0808">Transferase</keyword>
<dbReference type="Pfam" id="PF13426">
    <property type="entry name" value="PAS_9"/>
    <property type="match status" value="1"/>
</dbReference>
<evidence type="ECO:0000259" key="7">
    <source>
        <dbReference type="PROSITE" id="PS50109"/>
    </source>
</evidence>
<dbReference type="PROSITE" id="PS50112">
    <property type="entry name" value="PAS"/>
    <property type="match status" value="1"/>
</dbReference>
<dbReference type="Pfam" id="PF00512">
    <property type="entry name" value="HisKA"/>
    <property type="match status" value="1"/>
</dbReference>
<feature type="domain" description="PAS" evidence="8">
    <location>
        <begin position="214"/>
        <end position="278"/>
    </location>
</feature>
<feature type="transmembrane region" description="Helical" evidence="6">
    <location>
        <begin position="180"/>
        <end position="197"/>
    </location>
</feature>
<dbReference type="GO" id="GO:0000155">
    <property type="term" value="F:phosphorelay sensor kinase activity"/>
    <property type="evidence" value="ECO:0007669"/>
    <property type="project" value="InterPro"/>
</dbReference>
<accession>A0A2Z4FJL2</accession>
<dbReference type="Gene3D" id="3.30.450.20">
    <property type="entry name" value="PAS domain"/>
    <property type="match status" value="1"/>
</dbReference>
<dbReference type="SUPFAM" id="SSF47384">
    <property type="entry name" value="Homodimeric domain of signal transducing histidine kinase"/>
    <property type="match status" value="1"/>
</dbReference>
<keyword evidence="6" id="KW-1133">Transmembrane helix</keyword>
<protein>
    <recommendedName>
        <fullName evidence="2">histidine kinase</fullName>
        <ecNumber evidence="2">2.7.13.3</ecNumber>
    </recommendedName>
</protein>
<dbReference type="PANTHER" id="PTHR43047:SF63">
    <property type="entry name" value="HISTIDINE KINASE"/>
    <property type="match status" value="1"/>
</dbReference>
<dbReference type="Gene3D" id="1.10.287.130">
    <property type="match status" value="1"/>
</dbReference>
<evidence type="ECO:0000256" key="2">
    <source>
        <dbReference type="ARBA" id="ARBA00012438"/>
    </source>
</evidence>
<dbReference type="PROSITE" id="PS50109">
    <property type="entry name" value="HIS_KIN"/>
    <property type="match status" value="1"/>
</dbReference>
<dbReference type="Proteomes" id="UP000249799">
    <property type="component" value="Chromosome"/>
</dbReference>
<dbReference type="InterPro" id="IPR000014">
    <property type="entry name" value="PAS"/>
</dbReference>
<dbReference type="FunFam" id="3.30.565.10:FF:000010">
    <property type="entry name" value="Sensor histidine kinase RcsC"/>
    <property type="match status" value="1"/>
</dbReference>
<evidence type="ECO:0000256" key="6">
    <source>
        <dbReference type="SAM" id="Phobius"/>
    </source>
</evidence>
<dbReference type="CDD" id="cd00130">
    <property type="entry name" value="PAS"/>
    <property type="match status" value="1"/>
</dbReference>
<dbReference type="GO" id="GO:0005886">
    <property type="term" value="C:plasma membrane"/>
    <property type="evidence" value="ECO:0007669"/>
    <property type="project" value="TreeGrafter"/>
</dbReference>
<evidence type="ECO:0000256" key="4">
    <source>
        <dbReference type="ARBA" id="ARBA00022679"/>
    </source>
</evidence>
<evidence type="ECO:0000256" key="5">
    <source>
        <dbReference type="ARBA" id="ARBA00022777"/>
    </source>
</evidence>
<reference evidence="9 10" key="1">
    <citation type="submission" date="2018-06" db="EMBL/GenBank/DDBJ databases">
        <title>Lujinxingia sediminis gen. nov. sp. nov., a new facultative anaerobic member of the class Deltaproteobacteria, and proposal of Lujinxingaceae fam. nov.</title>
        <authorList>
            <person name="Guo L.-Y."/>
            <person name="Li C.-M."/>
            <person name="Wang S."/>
            <person name="Du Z.-J."/>
        </authorList>
    </citation>
    <scope>NUCLEOTIDE SEQUENCE [LARGE SCALE GENOMIC DNA]</scope>
    <source>
        <strain evidence="9 10">FA350</strain>
    </source>
</reference>
<gene>
    <name evidence="9" type="ORF">DN745_05900</name>
</gene>
<dbReference type="PRINTS" id="PR00344">
    <property type="entry name" value="BCTRLSENSOR"/>
</dbReference>
<dbReference type="EC" id="2.7.13.3" evidence="2"/>
<dbReference type="SMART" id="SM00387">
    <property type="entry name" value="HATPase_c"/>
    <property type="match status" value="1"/>
</dbReference>
<dbReference type="InterPro" id="IPR004358">
    <property type="entry name" value="Sig_transdc_His_kin-like_C"/>
</dbReference>
<keyword evidence="5" id="KW-0418">Kinase</keyword>
<dbReference type="SMART" id="SM00388">
    <property type="entry name" value="HisKA"/>
    <property type="match status" value="1"/>
</dbReference>
<evidence type="ECO:0000313" key="9">
    <source>
        <dbReference type="EMBL" id="AWV88896.1"/>
    </source>
</evidence>
<evidence type="ECO:0000256" key="3">
    <source>
        <dbReference type="ARBA" id="ARBA00022553"/>
    </source>
</evidence>
<dbReference type="InterPro" id="IPR003594">
    <property type="entry name" value="HATPase_dom"/>
</dbReference>
<dbReference type="SMART" id="SM00091">
    <property type="entry name" value="PAS"/>
    <property type="match status" value="1"/>
</dbReference>
<dbReference type="InterPro" id="IPR035965">
    <property type="entry name" value="PAS-like_dom_sf"/>
</dbReference>
<dbReference type="AlphaFoldDB" id="A0A2Z4FJL2"/>
<dbReference type="InterPro" id="IPR036097">
    <property type="entry name" value="HisK_dim/P_sf"/>
</dbReference>
<dbReference type="InterPro" id="IPR003661">
    <property type="entry name" value="HisK_dim/P_dom"/>
</dbReference>
<dbReference type="Gene3D" id="3.30.565.10">
    <property type="entry name" value="Histidine kinase-like ATPase, C-terminal domain"/>
    <property type="match status" value="1"/>
</dbReference>
<dbReference type="CDD" id="cd16922">
    <property type="entry name" value="HATPase_EvgS-ArcB-TorS-like"/>
    <property type="match status" value="1"/>
</dbReference>
<feature type="transmembrane region" description="Helical" evidence="6">
    <location>
        <begin position="72"/>
        <end position="90"/>
    </location>
</feature>
<dbReference type="KEGG" id="bsed:DN745_05900"/>
<evidence type="ECO:0000259" key="8">
    <source>
        <dbReference type="PROSITE" id="PS50112"/>
    </source>
</evidence>